<feature type="compositionally biased region" description="Polar residues" evidence="1">
    <location>
        <begin position="1032"/>
        <end position="1047"/>
    </location>
</feature>
<evidence type="ECO:0000313" key="2">
    <source>
        <dbReference type="EMBL" id="GMF29287.1"/>
    </source>
</evidence>
<proteinExistence type="predicted"/>
<gene>
    <name evidence="2" type="ORF">Plil01_001241400</name>
</gene>
<feature type="region of interest" description="Disordered" evidence="1">
    <location>
        <begin position="1030"/>
        <end position="1077"/>
    </location>
</feature>
<accession>A0A9W6UC41</accession>
<evidence type="ECO:0000256" key="1">
    <source>
        <dbReference type="SAM" id="MobiDB-lite"/>
    </source>
</evidence>
<dbReference type="OrthoDB" id="128324at2759"/>
<organism evidence="2 3">
    <name type="scientific">Phytophthora lilii</name>
    <dbReference type="NCBI Taxonomy" id="2077276"/>
    <lineage>
        <taxon>Eukaryota</taxon>
        <taxon>Sar</taxon>
        <taxon>Stramenopiles</taxon>
        <taxon>Oomycota</taxon>
        <taxon>Peronosporomycetes</taxon>
        <taxon>Peronosporales</taxon>
        <taxon>Peronosporaceae</taxon>
        <taxon>Phytophthora</taxon>
    </lineage>
</organism>
<feature type="compositionally biased region" description="Basic and acidic residues" evidence="1">
    <location>
        <begin position="103"/>
        <end position="123"/>
    </location>
</feature>
<comment type="caution">
    <text evidence="2">The sequence shown here is derived from an EMBL/GenBank/DDBJ whole genome shotgun (WGS) entry which is preliminary data.</text>
</comment>
<feature type="region of interest" description="Disordered" evidence="1">
    <location>
        <begin position="985"/>
        <end position="1007"/>
    </location>
</feature>
<feature type="compositionally biased region" description="Polar residues" evidence="1">
    <location>
        <begin position="1066"/>
        <end position="1077"/>
    </location>
</feature>
<dbReference type="Proteomes" id="UP001165083">
    <property type="component" value="Unassembled WGS sequence"/>
</dbReference>
<name>A0A9W6UC41_9STRA</name>
<sequence>MTGVDVNDPNFDVFEFLGVDWCKSPAVEPSGRNLRLSESMTTAANAKQVVELSVLNEDVRSYYEAFVRRRHARGELSIRTPEGFQRLQKKYGSQDNADMTKTIPEDGKVESEPETSADIRSEDSEVEAAAERNVASAFLNPKISRVITEACWRLANFGGGATIVEAECDGLELDEDKYSTFTFRLIQWVFPELPRRELHYLAHYDWEQDRKFDEAGTDGLSLQGFKLSMMDIAMSCTVQSKCLEFLILMARWLQHSLPPYPTRNTIPQVVKDFVKATSTLPKVPTKTASTKIQWHKIPLSMMTPCQIGHQGLHCEMKLKWQGCWTFSINSNTPLIILVPSASISRQTKSLYAYFQNFVSGKQTADVDNNESESNSKKDVQSQLALPSSLVTLFTSIPEQCSVPFGSKKGVSHRMERMSARIFTVDHRVVQGDSFSVNVAASLLQSTNAAGGAGAAATISSTFEAKSTFIVREDQWTGCPENDRHLAHSFVFVFKTAQSAMPNKSGLKQEEATLPQQWFTCLNAANEKKTIIIDTGAHRDVKCSAISATDKTINKEQAFCKHIYRLFVFTLHGIYIEVSCDVSPIQSKTTEDSDGEDIDSNNSETNDHNEFTADSQMLWTSAGLLKELLFLQKMRQLEKTSEAPPDFVIGTRVTTTKPVTTAESLRTKVLYSREDERRERFLLQAAIRDKLTESKPRQRNANHALVPEVVNKSVENPPSQNSELEKRVNLLTTFFHEMAVHQPKLEELHSSAVEAAEAAAEEQLITRFGDIFDRDVDLQNALDEEKWSTDAAKVIRRRDSISTSLPKTMLAEDILGTRDQIDEGVCTPWTFEDYANTAQYIEQLLIDVETNTARQQELQDLEDAERKDAVMTQLIASWQYTQHRVNKTATRRRLNEIEQKRKNHWMQSQHVQVYGAVTSAKRADKPERPALVLPKQRFIVEEQSLPSNAIWEVPCQKNDQNAVLLSGPIAAAGLVSPSRLLSPCSPKSPLKLLPQRPPQRPKTVATTERPSNIVALQSAAISRARVRRIRSATPTSQGNHTPTQSCARRNSAVLESKGSEQTEQKVVHSQQASVSPDKTQAHDKFQQCEIAKKHVNFTDSPVGTNEPTPQEAIKLATVVVDEIQANPRAAETTNHSTATSPSKEVVARKKRSKKKIVQQPRHASDLGYELPAAGVPKGNYVNVVRTGNYIYTGELTLLQWSTDFTV</sequence>
<keyword evidence="3" id="KW-1185">Reference proteome</keyword>
<dbReference type="PANTHER" id="PTHR43760:SF1">
    <property type="entry name" value="ENDORIBONUCLEASE L-PSP_CHORISMATE MUTASE-LIKE DOMAIN-CONTAINING PROTEIN"/>
    <property type="match status" value="1"/>
</dbReference>
<dbReference type="PANTHER" id="PTHR43760">
    <property type="entry name" value="ENDORIBONUCLEASE-RELATED"/>
    <property type="match status" value="1"/>
</dbReference>
<feature type="region of interest" description="Disordered" evidence="1">
    <location>
        <begin position="95"/>
        <end position="125"/>
    </location>
</feature>
<dbReference type="InterPro" id="IPR013813">
    <property type="entry name" value="Endoribo_LPSP/chorism_mut-like"/>
</dbReference>
<dbReference type="AlphaFoldDB" id="A0A9W6UC41"/>
<protein>
    <submittedName>
        <fullName evidence="2">Unnamed protein product</fullName>
    </submittedName>
</protein>
<reference evidence="2" key="1">
    <citation type="submission" date="2023-04" db="EMBL/GenBank/DDBJ databases">
        <title>Phytophthora lilii NBRC 32176.</title>
        <authorList>
            <person name="Ichikawa N."/>
            <person name="Sato H."/>
            <person name="Tonouchi N."/>
        </authorList>
    </citation>
    <scope>NUCLEOTIDE SEQUENCE</scope>
    <source>
        <strain evidence="2">NBRC 32176</strain>
    </source>
</reference>
<feature type="compositionally biased region" description="Polar residues" evidence="1">
    <location>
        <begin position="1130"/>
        <end position="1141"/>
    </location>
</feature>
<feature type="region of interest" description="Disordered" evidence="1">
    <location>
        <begin position="1128"/>
        <end position="1161"/>
    </location>
</feature>
<evidence type="ECO:0000313" key="3">
    <source>
        <dbReference type="Proteomes" id="UP001165083"/>
    </source>
</evidence>
<feature type="compositionally biased region" description="Basic and acidic residues" evidence="1">
    <location>
        <begin position="1056"/>
        <end position="1065"/>
    </location>
</feature>
<dbReference type="EMBL" id="BSXW01000766">
    <property type="protein sequence ID" value="GMF29287.1"/>
    <property type="molecule type" value="Genomic_DNA"/>
</dbReference>
<feature type="region of interest" description="Disordered" evidence="1">
    <location>
        <begin position="585"/>
        <end position="609"/>
    </location>
</feature>